<feature type="region of interest" description="Disordered" evidence="2">
    <location>
        <begin position="200"/>
        <end position="220"/>
    </location>
</feature>
<feature type="signal peptide" evidence="3">
    <location>
        <begin position="1"/>
        <end position="18"/>
    </location>
</feature>
<dbReference type="SUPFAM" id="SSF53187">
    <property type="entry name" value="Zn-dependent exopeptidases"/>
    <property type="match status" value="1"/>
</dbReference>
<sequence length="240" mass="26357">MRLWQGIAVLVLVPGVLSRENTRNEAASSSSSHNTVSTSHSAASTSHSAASTSHSTSPVNYLGWDIFDVQSIAPFFNLENYGFPSHIDLLSFNTGTGTTVLAVAEDKLTKFMDKLTNAGLFLSRDTLLIIRPTGATLFVERIVSYIEELPAQYPEDVQVEEIGASVEDRPIYQVIINRNDSASTDKPVIFIEAGSRRRCRSTRKADARRGGPHSPKLKGILEEGPRHSHLIIFLPQIPEI</sequence>
<comment type="similarity">
    <text evidence="1">Belongs to the peptidase M14 family.</text>
</comment>
<name>A0A423SST8_PENVA</name>
<gene>
    <name evidence="5" type="ORF">C7M84_014669</name>
</gene>
<dbReference type="GO" id="GO:0008270">
    <property type="term" value="F:zinc ion binding"/>
    <property type="evidence" value="ECO:0007669"/>
    <property type="project" value="InterPro"/>
</dbReference>
<feature type="region of interest" description="Disordered" evidence="2">
    <location>
        <begin position="23"/>
        <end position="53"/>
    </location>
</feature>
<dbReference type="EMBL" id="QCYY01002828">
    <property type="protein sequence ID" value="ROT67265.1"/>
    <property type="molecule type" value="Genomic_DNA"/>
</dbReference>
<evidence type="ECO:0000256" key="2">
    <source>
        <dbReference type="SAM" id="MobiDB-lite"/>
    </source>
</evidence>
<dbReference type="GO" id="GO:0006508">
    <property type="term" value="P:proteolysis"/>
    <property type="evidence" value="ECO:0007669"/>
    <property type="project" value="InterPro"/>
</dbReference>
<evidence type="ECO:0000313" key="5">
    <source>
        <dbReference type="EMBL" id="ROT67265.1"/>
    </source>
</evidence>
<accession>A0A423SST8</accession>
<protein>
    <recommendedName>
        <fullName evidence="4">Peptidase M14 domain-containing protein</fullName>
    </recommendedName>
</protein>
<comment type="caution">
    <text evidence="5">The sequence shown here is derived from an EMBL/GenBank/DDBJ whole genome shotgun (WGS) entry which is preliminary data.</text>
</comment>
<feature type="domain" description="Peptidase M14" evidence="4">
    <location>
        <begin position="142"/>
        <end position="194"/>
    </location>
</feature>
<dbReference type="Pfam" id="PF00246">
    <property type="entry name" value="Peptidase_M14"/>
    <property type="match status" value="1"/>
</dbReference>
<reference evidence="5 6" key="1">
    <citation type="submission" date="2018-04" db="EMBL/GenBank/DDBJ databases">
        <authorList>
            <person name="Zhang X."/>
            <person name="Yuan J."/>
            <person name="Li F."/>
            <person name="Xiang J."/>
        </authorList>
    </citation>
    <scope>NUCLEOTIDE SEQUENCE [LARGE SCALE GENOMIC DNA]</scope>
    <source>
        <tissue evidence="5">Muscle</tissue>
    </source>
</reference>
<dbReference type="OrthoDB" id="3626597at2759"/>
<dbReference type="GO" id="GO:0004181">
    <property type="term" value="F:metallocarboxypeptidase activity"/>
    <property type="evidence" value="ECO:0007669"/>
    <property type="project" value="InterPro"/>
</dbReference>
<organism evidence="5 6">
    <name type="scientific">Penaeus vannamei</name>
    <name type="common">Whiteleg shrimp</name>
    <name type="synonym">Litopenaeus vannamei</name>
    <dbReference type="NCBI Taxonomy" id="6689"/>
    <lineage>
        <taxon>Eukaryota</taxon>
        <taxon>Metazoa</taxon>
        <taxon>Ecdysozoa</taxon>
        <taxon>Arthropoda</taxon>
        <taxon>Crustacea</taxon>
        <taxon>Multicrustacea</taxon>
        <taxon>Malacostraca</taxon>
        <taxon>Eumalacostraca</taxon>
        <taxon>Eucarida</taxon>
        <taxon>Decapoda</taxon>
        <taxon>Dendrobranchiata</taxon>
        <taxon>Penaeoidea</taxon>
        <taxon>Penaeidae</taxon>
        <taxon>Penaeus</taxon>
    </lineage>
</organism>
<proteinExistence type="inferred from homology"/>
<evidence type="ECO:0000313" key="6">
    <source>
        <dbReference type="Proteomes" id="UP000283509"/>
    </source>
</evidence>
<keyword evidence="6" id="KW-1185">Reference proteome</keyword>
<evidence type="ECO:0000256" key="3">
    <source>
        <dbReference type="SAM" id="SignalP"/>
    </source>
</evidence>
<reference evidence="5 6" key="2">
    <citation type="submission" date="2019-01" db="EMBL/GenBank/DDBJ databases">
        <title>The decoding of complex shrimp genome reveals the adaptation for benthos swimmer, frequently molting mechanism and breeding impact on genome.</title>
        <authorList>
            <person name="Sun Y."/>
            <person name="Gao Y."/>
            <person name="Yu Y."/>
        </authorList>
    </citation>
    <scope>NUCLEOTIDE SEQUENCE [LARGE SCALE GENOMIC DNA]</scope>
    <source>
        <tissue evidence="5">Muscle</tissue>
    </source>
</reference>
<evidence type="ECO:0000259" key="4">
    <source>
        <dbReference type="Pfam" id="PF00246"/>
    </source>
</evidence>
<evidence type="ECO:0000256" key="1">
    <source>
        <dbReference type="ARBA" id="ARBA00005988"/>
    </source>
</evidence>
<dbReference type="InterPro" id="IPR000834">
    <property type="entry name" value="Peptidase_M14"/>
</dbReference>
<keyword evidence="3" id="KW-0732">Signal</keyword>
<dbReference type="Proteomes" id="UP000283509">
    <property type="component" value="Unassembled WGS sequence"/>
</dbReference>
<feature type="chain" id="PRO_5019087883" description="Peptidase M14 domain-containing protein" evidence="3">
    <location>
        <begin position="19"/>
        <end position="240"/>
    </location>
</feature>
<dbReference type="Gene3D" id="3.40.630.10">
    <property type="entry name" value="Zn peptidases"/>
    <property type="match status" value="1"/>
</dbReference>
<dbReference type="AlphaFoldDB" id="A0A423SST8"/>
<feature type="compositionally biased region" description="Low complexity" evidence="2">
    <location>
        <begin position="26"/>
        <end position="53"/>
    </location>
</feature>